<accession>A0A9X2KQ57</accession>
<proteinExistence type="predicted"/>
<evidence type="ECO:0000313" key="2">
    <source>
        <dbReference type="Proteomes" id="UP001139451"/>
    </source>
</evidence>
<protein>
    <submittedName>
        <fullName evidence="1">Uncharacterized protein</fullName>
    </submittedName>
</protein>
<dbReference type="Proteomes" id="UP001139451">
    <property type="component" value="Unassembled WGS sequence"/>
</dbReference>
<organism evidence="1 2">
    <name type="scientific">Sphingomonas tagetis</name>
    <dbReference type="NCBI Taxonomy" id="2949092"/>
    <lineage>
        <taxon>Bacteria</taxon>
        <taxon>Pseudomonadati</taxon>
        <taxon>Pseudomonadota</taxon>
        <taxon>Alphaproteobacteria</taxon>
        <taxon>Sphingomonadales</taxon>
        <taxon>Sphingomonadaceae</taxon>
        <taxon>Sphingomonas</taxon>
    </lineage>
</organism>
<reference evidence="1" key="1">
    <citation type="submission" date="2022-05" db="EMBL/GenBank/DDBJ databases">
        <title>Sphingomonas sp. strain MG17 Genome sequencing and assembly.</title>
        <authorList>
            <person name="Kim I."/>
        </authorList>
    </citation>
    <scope>NUCLEOTIDE SEQUENCE</scope>
    <source>
        <strain evidence="1">MG17</strain>
    </source>
</reference>
<dbReference type="EMBL" id="JAMLDX010000009">
    <property type="protein sequence ID" value="MCP3731398.1"/>
    <property type="molecule type" value="Genomic_DNA"/>
</dbReference>
<keyword evidence="2" id="KW-1185">Reference proteome</keyword>
<evidence type="ECO:0000313" key="1">
    <source>
        <dbReference type="EMBL" id="MCP3731398.1"/>
    </source>
</evidence>
<gene>
    <name evidence="1" type="ORF">M9978_13285</name>
</gene>
<name>A0A9X2KQ57_9SPHN</name>
<dbReference type="AlphaFoldDB" id="A0A9X2KQ57"/>
<comment type="caution">
    <text evidence="1">The sequence shown here is derived from an EMBL/GenBank/DDBJ whole genome shotgun (WGS) entry which is preliminary data.</text>
</comment>
<sequence length="45" mass="4882">MSRSLMRLARAWELQARALGGLSRKTSKKLDQLVAGGNLSVRSAP</sequence>